<feature type="transmembrane region" description="Helical" evidence="1">
    <location>
        <begin position="53"/>
        <end position="76"/>
    </location>
</feature>
<keyword evidence="1" id="KW-0472">Membrane</keyword>
<dbReference type="KEGG" id="pamo:BAR1_02800"/>
<accession>A0A347UDM0</accession>
<evidence type="ECO:0000313" key="2">
    <source>
        <dbReference type="EMBL" id="AXX96948.1"/>
    </source>
</evidence>
<dbReference type="EMBL" id="CP032125">
    <property type="protein sequence ID" value="AXX96948.1"/>
    <property type="molecule type" value="Genomic_DNA"/>
</dbReference>
<sequence length="98" mass="10582">MAITSALVLFAVIWFMTLFIVLPLRLKTQADVGKVARGTPSSAPVDPQLKKRALIVTVVTVVLWSILMVVILSGVIEVEDFDWFDHFTPPSANGGTGG</sequence>
<name>A0A347UDM0_9RHOB</name>
<reference evidence="2 3" key="1">
    <citation type="submission" date="2018-09" db="EMBL/GenBank/DDBJ databases">
        <title>Profundibacter amoris BAR1 gen. nov., sp. nov., a new member of the Roseobacter clade isolated at Lokis Castle Vent Field on the Arctic Mid-Oceanic Ridge.</title>
        <authorList>
            <person name="Le Moine Bauer S."/>
            <person name="Sjoeberg A.G."/>
            <person name="L'Haridon S."/>
            <person name="Stokke R."/>
            <person name="Roalkvam I."/>
            <person name="Steen I.H."/>
            <person name="Dahle H."/>
        </authorList>
    </citation>
    <scope>NUCLEOTIDE SEQUENCE [LARGE SCALE GENOMIC DNA]</scope>
    <source>
        <strain evidence="2 3">BAR1</strain>
    </source>
</reference>
<dbReference type="RefSeq" id="WP_118941606.1">
    <property type="nucleotide sequence ID" value="NZ_CP032125.1"/>
</dbReference>
<dbReference type="Proteomes" id="UP000261704">
    <property type="component" value="Chromosome"/>
</dbReference>
<organism evidence="2 3">
    <name type="scientific">Profundibacter amoris</name>
    <dbReference type="NCBI Taxonomy" id="2171755"/>
    <lineage>
        <taxon>Bacteria</taxon>
        <taxon>Pseudomonadati</taxon>
        <taxon>Pseudomonadota</taxon>
        <taxon>Alphaproteobacteria</taxon>
        <taxon>Rhodobacterales</taxon>
        <taxon>Paracoccaceae</taxon>
        <taxon>Profundibacter</taxon>
    </lineage>
</organism>
<dbReference type="Pfam" id="PF07330">
    <property type="entry name" value="DUF1467"/>
    <property type="match status" value="1"/>
</dbReference>
<keyword evidence="3" id="KW-1185">Reference proteome</keyword>
<keyword evidence="1" id="KW-0812">Transmembrane</keyword>
<dbReference type="AlphaFoldDB" id="A0A347UDM0"/>
<feature type="transmembrane region" description="Helical" evidence="1">
    <location>
        <begin position="6"/>
        <end position="24"/>
    </location>
</feature>
<dbReference type="InterPro" id="IPR009935">
    <property type="entry name" value="DUF1467"/>
</dbReference>
<dbReference type="OrthoDB" id="9804637at2"/>
<proteinExistence type="predicted"/>
<evidence type="ECO:0000313" key="3">
    <source>
        <dbReference type="Proteomes" id="UP000261704"/>
    </source>
</evidence>
<gene>
    <name evidence="2" type="ORF">BAR1_02800</name>
</gene>
<protein>
    <submittedName>
        <fullName evidence="2">DUF1467 family protein</fullName>
    </submittedName>
</protein>
<keyword evidence="1" id="KW-1133">Transmembrane helix</keyword>
<evidence type="ECO:0000256" key="1">
    <source>
        <dbReference type="SAM" id="Phobius"/>
    </source>
</evidence>